<dbReference type="SMART" id="SM00987">
    <property type="entry name" value="UreE_C"/>
    <property type="match status" value="1"/>
</dbReference>
<dbReference type="InterPro" id="IPR047124">
    <property type="entry name" value="HI_0220.2"/>
</dbReference>
<name>A0AA96VJD6_9STRE</name>
<dbReference type="CDD" id="cd10033">
    <property type="entry name" value="UDG_like"/>
    <property type="match status" value="1"/>
</dbReference>
<evidence type="ECO:0000259" key="1">
    <source>
        <dbReference type="SMART" id="SM00986"/>
    </source>
</evidence>
<dbReference type="PANTHER" id="PTHR42160:SF1">
    <property type="entry name" value="URACIL-DNA GLYCOSYLASE SUPERFAMILY PROTEIN"/>
    <property type="match status" value="1"/>
</dbReference>
<sequence length="200" mass="23004">MEFADIRQAIIEDVANRDFTNKGIAPLFQAPSTAKILIIGQAPGLKTQEKGRLFDDASGDNLRQWLGVDRQIFYESGHFAILPMDFYYPGKGKSGDLPPRKDFAPKWHPLILDQLPELELTILVGNYAQTYYLEKSQRNLMERVKHADDYLPTYFPLPHPSPRNNIWQAKNPWFQAEIIPNLQNILKQILEKQGKNDTII</sequence>
<protein>
    <submittedName>
        <fullName evidence="2">Uracil-DNA glycosylase family protein</fullName>
    </submittedName>
</protein>
<proteinExistence type="predicted"/>
<dbReference type="PANTHER" id="PTHR42160">
    <property type="entry name" value="URACIL-DNA GLYCOSYLASE SUPERFAMILY PROTEIN"/>
    <property type="match status" value="1"/>
</dbReference>
<organism evidence="2">
    <name type="scientific">Streptococcus iners</name>
    <dbReference type="NCBI Taxonomy" id="3028084"/>
    <lineage>
        <taxon>Bacteria</taxon>
        <taxon>Bacillati</taxon>
        <taxon>Bacillota</taxon>
        <taxon>Bacilli</taxon>
        <taxon>Lactobacillales</taxon>
        <taxon>Streptococcaceae</taxon>
        <taxon>Streptococcus</taxon>
    </lineage>
</organism>
<feature type="domain" description="Uracil-DNA glycosylase-like" evidence="1">
    <location>
        <begin position="27"/>
        <end position="183"/>
    </location>
</feature>
<reference evidence="2" key="1">
    <citation type="submission" date="2023-02" db="EMBL/GenBank/DDBJ databases">
        <title>Streptococcus sp. Genome Sequencing and Assembly.</title>
        <authorList>
            <person name="Shore S.M."/>
            <person name="Nicholson T.L."/>
        </authorList>
    </citation>
    <scope>NUCLEOTIDE SEQUENCE</scope>
    <source>
        <strain evidence="2">29887</strain>
    </source>
</reference>
<gene>
    <name evidence="2" type="ORF">PW252_07870</name>
</gene>
<dbReference type="Gene3D" id="3.40.470.10">
    <property type="entry name" value="Uracil-DNA glycosylase-like domain"/>
    <property type="match status" value="1"/>
</dbReference>
<dbReference type="Pfam" id="PF03167">
    <property type="entry name" value="UDG"/>
    <property type="match status" value="1"/>
</dbReference>
<dbReference type="InterPro" id="IPR036895">
    <property type="entry name" value="Uracil-DNA_glycosylase-like_sf"/>
</dbReference>
<dbReference type="AlphaFoldDB" id="A0AA96VJD6"/>
<evidence type="ECO:0000313" key="2">
    <source>
        <dbReference type="EMBL" id="WNY50486.1"/>
    </source>
</evidence>
<dbReference type="EMBL" id="CP118735">
    <property type="protein sequence ID" value="WNY50486.1"/>
    <property type="molecule type" value="Genomic_DNA"/>
</dbReference>
<dbReference type="SMART" id="SM00986">
    <property type="entry name" value="UDG"/>
    <property type="match status" value="1"/>
</dbReference>
<dbReference type="InterPro" id="IPR005122">
    <property type="entry name" value="Uracil-DNA_glycosylase-like"/>
</dbReference>
<dbReference type="RefSeq" id="WP_248051199.1">
    <property type="nucleotide sequence ID" value="NZ_CP118735.1"/>
</dbReference>
<accession>A0AA96VJD6</accession>
<dbReference type="SUPFAM" id="SSF52141">
    <property type="entry name" value="Uracil-DNA glycosylase-like"/>
    <property type="match status" value="1"/>
</dbReference>
<dbReference type="KEGG" id="sins:PW252_07870"/>